<dbReference type="Proteomes" id="UP001152795">
    <property type="component" value="Unassembled WGS sequence"/>
</dbReference>
<dbReference type="SMART" id="SM00175">
    <property type="entry name" value="RAB"/>
    <property type="match status" value="1"/>
</dbReference>
<evidence type="ECO:0000313" key="4">
    <source>
        <dbReference type="Proteomes" id="UP001152795"/>
    </source>
</evidence>
<dbReference type="PROSITE" id="PS51419">
    <property type="entry name" value="RAB"/>
    <property type="match status" value="1"/>
</dbReference>
<dbReference type="GO" id="GO:0005525">
    <property type="term" value="F:GTP binding"/>
    <property type="evidence" value="ECO:0007669"/>
    <property type="project" value="UniProtKB-KW"/>
</dbReference>
<protein>
    <submittedName>
        <fullName evidence="3">Rab 3</fullName>
    </submittedName>
</protein>
<dbReference type="PANTHER" id="PTHR24073">
    <property type="entry name" value="DRAB5-RELATED"/>
    <property type="match status" value="1"/>
</dbReference>
<dbReference type="InterPro" id="IPR001806">
    <property type="entry name" value="Small_GTPase"/>
</dbReference>
<evidence type="ECO:0000256" key="2">
    <source>
        <dbReference type="ARBA" id="ARBA00023134"/>
    </source>
</evidence>
<accession>A0A6S7GFS4</accession>
<comment type="caution">
    <text evidence="3">The sequence shown here is derived from an EMBL/GenBank/DDBJ whole genome shotgun (WGS) entry which is preliminary data.</text>
</comment>
<proteinExistence type="predicted"/>
<dbReference type="OrthoDB" id="5914890at2759"/>
<keyword evidence="1" id="KW-0547">Nucleotide-binding</keyword>
<dbReference type="AlphaFoldDB" id="A0A6S7GFS4"/>
<dbReference type="GO" id="GO:0003924">
    <property type="term" value="F:GTPase activity"/>
    <property type="evidence" value="ECO:0007669"/>
    <property type="project" value="InterPro"/>
</dbReference>
<dbReference type="Gene3D" id="3.40.50.300">
    <property type="entry name" value="P-loop containing nucleotide triphosphate hydrolases"/>
    <property type="match status" value="1"/>
</dbReference>
<organism evidence="3 4">
    <name type="scientific">Paramuricea clavata</name>
    <name type="common">Red gorgonian</name>
    <name type="synonym">Violescent sea-whip</name>
    <dbReference type="NCBI Taxonomy" id="317549"/>
    <lineage>
        <taxon>Eukaryota</taxon>
        <taxon>Metazoa</taxon>
        <taxon>Cnidaria</taxon>
        <taxon>Anthozoa</taxon>
        <taxon>Octocorallia</taxon>
        <taxon>Malacalcyonacea</taxon>
        <taxon>Plexauridae</taxon>
        <taxon>Paramuricea</taxon>
    </lineage>
</organism>
<reference evidence="3" key="1">
    <citation type="submission" date="2020-04" db="EMBL/GenBank/DDBJ databases">
        <authorList>
            <person name="Alioto T."/>
            <person name="Alioto T."/>
            <person name="Gomez Garrido J."/>
        </authorList>
    </citation>
    <scope>NUCLEOTIDE SEQUENCE</scope>
    <source>
        <strain evidence="3">A484AB</strain>
    </source>
</reference>
<sequence>MANLEKVKILVVGDSGVETKVYDYKQGTPQEKEFFIELWDIGGSANHKCSRSIFYTSMNGLILVHDLTNRKSYLNLRKWLAEVLGAGKELSSVGSRKTSKASLIVDFDNEDEYDPEQFAGNQVPILIVGTKCDQSGTSRTNNFIHGINLAEEVGADSISIDCTKIQELSHGSENLQKLNMFINKVIERRFYSRDNSQTMLLQDNARLDNWKERANKRKFF</sequence>
<dbReference type="SUPFAM" id="SSF52540">
    <property type="entry name" value="P-loop containing nucleoside triphosphate hydrolases"/>
    <property type="match status" value="1"/>
</dbReference>
<keyword evidence="2" id="KW-0342">GTP-binding</keyword>
<dbReference type="Pfam" id="PF00071">
    <property type="entry name" value="Ras"/>
    <property type="match status" value="1"/>
</dbReference>
<gene>
    <name evidence="3" type="ORF">PACLA_8A012070</name>
</gene>
<name>A0A6S7GFS4_PARCT</name>
<dbReference type="InterPro" id="IPR027417">
    <property type="entry name" value="P-loop_NTPase"/>
</dbReference>
<evidence type="ECO:0000313" key="3">
    <source>
        <dbReference type="EMBL" id="CAB3988209.1"/>
    </source>
</evidence>
<evidence type="ECO:0000256" key="1">
    <source>
        <dbReference type="ARBA" id="ARBA00022741"/>
    </source>
</evidence>
<dbReference type="EMBL" id="CACRXK020001292">
    <property type="protein sequence ID" value="CAB3988209.1"/>
    <property type="molecule type" value="Genomic_DNA"/>
</dbReference>
<keyword evidence="4" id="KW-1185">Reference proteome</keyword>